<protein>
    <recommendedName>
        <fullName evidence="6">Glycoprotein</fullName>
    </recommendedName>
</protein>
<feature type="compositionally biased region" description="Low complexity" evidence="1">
    <location>
        <begin position="471"/>
        <end position="487"/>
    </location>
</feature>
<accession>A0ABN3UPI4</accession>
<feature type="region of interest" description="Disordered" evidence="1">
    <location>
        <begin position="688"/>
        <end position="710"/>
    </location>
</feature>
<dbReference type="Proteomes" id="UP001501326">
    <property type="component" value="Unassembled WGS sequence"/>
</dbReference>
<organism evidence="4 5">
    <name type="scientific">Pedococcus aerophilus</name>
    <dbReference type="NCBI Taxonomy" id="436356"/>
    <lineage>
        <taxon>Bacteria</taxon>
        <taxon>Bacillati</taxon>
        <taxon>Actinomycetota</taxon>
        <taxon>Actinomycetes</taxon>
        <taxon>Micrococcales</taxon>
        <taxon>Intrasporangiaceae</taxon>
        <taxon>Pedococcus</taxon>
    </lineage>
</organism>
<keyword evidence="3" id="KW-0732">Signal</keyword>
<feature type="region of interest" description="Disordered" evidence="1">
    <location>
        <begin position="471"/>
        <end position="490"/>
    </location>
</feature>
<name>A0ABN3UPI4_9MICO</name>
<keyword evidence="2" id="KW-1133">Transmembrane helix</keyword>
<evidence type="ECO:0000256" key="2">
    <source>
        <dbReference type="SAM" id="Phobius"/>
    </source>
</evidence>
<dbReference type="Pfam" id="PF19516">
    <property type="entry name" value="DUF6049"/>
    <property type="match status" value="1"/>
</dbReference>
<feature type="chain" id="PRO_5045862149" description="Glycoprotein" evidence="3">
    <location>
        <begin position="24"/>
        <end position="710"/>
    </location>
</feature>
<gene>
    <name evidence="4" type="ORF">GCM10009867_22210</name>
</gene>
<evidence type="ECO:0000313" key="4">
    <source>
        <dbReference type="EMBL" id="GAA2736808.1"/>
    </source>
</evidence>
<evidence type="ECO:0000256" key="3">
    <source>
        <dbReference type="SAM" id="SignalP"/>
    </source>
</evidence>
<sequence length="710" mass="73449">MLPAALTAPTATATAAASLTATAAAPSAVASTSVAKATTTTAATTAERPSVAAADARAVVQLTGVSPAVVAPGQPLVITGTVRNDGTTPLARPTVRVVAGSMDNTREAVRTWATETTPAQGEVIGSTRLKGTIAPGTAAGFRISMTGVASRRAEATYGAIPLSVESADSVVRTFAGYQRIKQYQPLAISWAVPLTLDPDPNLFGAGGTEREAAWTSALDGSSRVARVLDATQDAPVTWALDPSLTPALLPDPIDAGATGTQELALRTATEERITAQARRHTPWVLPDTDADLGAVVGQAGATGLVRDLVDRSADVAEALGGRADIAWPADGTYTARAETGLRQLFRVPSLAGQVASSSALPSGLTGLTPGAAQRSTTGLPLLAYDDSLSSLLGRTTSAQESVLSTQQFIADSAALLGELPGTSGRSVFVVAPRSFNPDPEATRRFFDTVQSLPWLTPSTTSTQLAEARRTATTQAAPVTRPTAPATTGSKPVLTSSRIAALEQTLRTVRGVAQIRDDGDEFARTWTRAAEQLVSTRWRSAPTAWNTLSGRVGAATKQTTTAVKVSAGTINFLADSGRLQITVTNDLDVPVEDVKLTVEASNPRLQIDSQPSVLRIGPRSRATVNVSVTALAAGLVPLRTTLTTPDGTVVGQGADVQVRVTPTGNWVYLVLGGVAALVIVLGIVRTVRRRPSRTDRGPDRGADPQTVEARG</sequence>
<feature type="compositionally biased region" description="Basic and acidic residues" evidence="1">
    <location>
        <begin position="691"/>
        <end position="701"/>
    </location>
</feature>
<proteinExistence type="predicted"/>
<comment type="caution">
    <text evidence="4">The sequence shown here is derived from an EMBL/GenBank/DDBJ whole genome shotgun (WGS) entry which is preliminary data.</text>
</comment>
<evidence type="ECO:0008006" key="6">
    <source>
        <dbReference type="Google" id="ProtNLM"/>
    </source>
</evidence>
<keyword evidence="2" id="KW-0812">Transmembrane</keyword>
<evidence type="ECO:0000313" key="5">
    <source>
        <dbReference type="Proteomes" id="UP001501326"/>
    </source>
</evidence>
<feature type="signal peptide" evidence="3">
    <location>
        <begin position="1"/>
        <end position="23"/>
    </location>
</feature>
<feature type="transmembrane region" description="Helical" evidence="2">
    <location>
        <begin position="665"/>
        <end position="683"/>
    </location>
</feature>
<reference evidence="4 5" key="1">
    <citation type="journal article" date="2019" name="Int. J. Syst. Evol. Microbiol.">
        <title>The Global Catalogue of Microorganisms (GCM) 10K type strain sequencing project: providing services to taxonomists for standard genome sequencing and annotation.</title>
        <authorList>
            <consortium name="The Broad Institute Genomics Platform"/>
            <consortium name="The Broad Institute Genome Sequencing Center for Infectious Disease"/>
            <person name="Wu L."/>
            <person name="Ma J."/>
        </authorList>
    </citation>
    <scope>NUCLEOTIDE SEQUENCE [LARGE SCALE GENOMIC DNA]</scope>
    <source>
        <strain evidence="4 5">JCM 16378</strain>
    </source>
</reference>
<keyword evidence="2" id="KW-0472">Membrane</keyword>
<evidence type="ECO:0000256" key="1">
    <source>
        <dbReference type="SAM" id="MobiDB-lite"/>
    </source>
</evidence>
<dbReference type="EMBL" id="BAAARN010000001">
    <property type="protein sequence ID" value="GAA2736808.1"/>
    <property type="molecule type" value="Genomic_DNA"/>
</dbReference>
<keyword evidence="5" id="KW-1185">Reference proteome</keyword>
<dbReference type="InterPro" id="IPR046112">
    <property type="entry name" value="DUF6049"/>
</dbReference>